<dbReference type="GO" id="GO:0016787">
    <property type="term" value="F:hydrolase activity"/>
    <property type="evidence" value="ECO:0007669"/>
    <property type="project" value="UniProtKB-KW"/>
</dbReference>
<dbReference type="AlphaFoldDB" id="A0A2N0D719"/>
<keyword evidence="1" id="KW-0732">Signal</keyword>
<dbReference type="SUPFAM" id="SSF51445">
    <property type="entry name" value="(Trans)glycosidases"/>
    <property type="match status" value="1"/>
</dbReference>
<feature type="signal peptide" evidence="1">
    <location>
        <begin position="1"/>
        <end position="39"/>
    </location>
</feature>
<reference evidence="2 3" key="1">
    <citation type="submission" date="2017-11" db="EMBL/GenBank/DDBJ databases">
        <authorList>
            <person name="Han C.G."/>
        </authorList>
    </citation>
    <scope>NUCLEOTIDE SEQUENCE [LARGE SCALE GENOMIC DNA]</scope>
    <source>
        <strain evidence="2 3">HCNT1</strain>
    </source>
</reference>
<sequence length="385" mass="42869">MLWCRSDFERMRVVAQTRARLACALAVLWAFASALPAGAAEVLSDRIGINRVNLAWLSRGDQERVLNEIAASGITHVRLSLSRPVDKSIEALEMADRRGLKILLEIQLGNKDYYPAEARSRTGFGRIWDVQRLSDLDLDLYRAQLRSALRRIDEMGIRIDAVEPGNEINYSAYNGDLVVYEKPGRQTPRSVSEVANRSALERGLDAYVGALRITREELRATAYSRDALLISAGLSDVGTGEADRRGMERLEPGEFISLLRKRGIDALVDGYGIHVYPGRKDDAALARYVTTLLDFCRPEGEGKPCWVSEWGIANTALSCPVDDREREVVVRAVRRSFAELMEKGRLKAAFYYDWDTQPVYRVWRCGALSPAGVAATEANSGGVAR</sequence>
<evidence type="ECO:0000313" key="2">
    <source>
        <dbReference type="EMBL" id="PKA41877.1"/>
    </source>
</evidence>
<keyword evidence="2" id="KW-0378">Hydrolase</keyword>
<reference evidence="2 3" key="2">
    <citation type="submission" date="2017-12" db="EMBL/GenBank/DDBJ databases">
        <title>Genome sequence of Rhizobium sullae HCNT1 isolated from Sulla coronaria nodules and featuring peculiar denitrification phenotypes.</title>
        <authorList>
            <person name="De Diego-Diaz B."/>
            <person name="Treu L."/>
            <person name="Campanaro S."/>
            <person name="Da Silva Duarte V."/>
            <person name="Basaglia M."/>
            <person name="Favaro L."/>
            <person name="Casella S."/>
            <person name="Squartini A."/>
        </authorList>
    </citation>
    <scope>NUCLEOTIDE SEQUENCE [LARGE SCALE GENOMIC DNA]</scope>
    <source>
        <strain evidence="2 3">HCNT1</strain>
    </source>
</reference>
<dbReference type="InterPro" id="IPR017853">
    <property type="entry name" value="GH"/>
</dbReference>
<comment type="caution">
    <text evidence="2">The sequence shown here is derived from an EMBL/GenBank/DDBJ whole genome shotgun (WGS) entry which is preliminary data.</text>
</comment>
<protein>
    <submittedName>
        <fullName evidence="2">Glycoside hydrolase</fullName>
    </submittedName>
</protein>
<accession>A0A2N0D719</accession>
<name>A0A2N0D719_RHISU</name>
<proteinExistence type="predicted"/>
<gene>
    <name evidence="2" type="ORF">CWR43_21285</name>
</gene>
<feature type="chain" id="PRO_5014832285" evidence="1">
    <location>
        <begin position="40"/>
        <end position="385"/>
    </location>
</feature>
<dbReference type="Gene3D" id="3.20.20.80">
    <property type="entry name" value="Glycosidases"/>
    <property type="match status" value="1"/>
</dbReference>
<dbReference type="STRING" id="1041146.GCA_000427985_00551"/>
<dbReference type="EMBL" id="PIQN01000016">
    <property type="protein sequence ID" value="PKA41877.1"/>
    <property type="molecule type" value="Genomic_DNA"/>
</dbReference>
<evidence type="ECO:0000256" key="1">
    <source>
        <dbReference type="SAM" id="SignalP"/>
    </source>
</evidence>
<dbReference type="Proteomes" id="UP000232164">
    <property type="component" value="Unassembled WGS sequence"/>
</dbReference>
<organism evidence="2 3">
    <name type="scientific">Rhizobium sullae</name>
    <name type="common">Rhizobium hedysari</name>
    <dbReference type="NCBI Taxonomy" id="50338"/>
    <lineage>
        <taxon>Bacteria</taxon>
        <taxon>Pseudomonadati</taxon>
        <taxon>Pseudomonadota</taxon>
        <taxon>Alphaproteobacteria</taxon>
        <taxon>Hyphomicrobiales</taxon>
        <taxon>Rhizobiaceae</taxon>
        <taxon>Rhizobium/Agrobacterium group</taxon>
        <taxon>Rhizobium</taxon>
    </lineage>
</organism>
<evidence type="ECO:0000313" key="3">
    <source>
        <dbReference type="Proteomes" id="UP000232164"/>
    </source>
</evidence>